<dbReference type="PANTHER" id="PTHR19446">
    <property type="entry name" value="REVERSE TRANSCRIPTASES"/>
    <property type="match status" value="1"/>
</dbReference>
<dbReference type="InterPro" id="IPR005135">
    <property type="entry name" value="Endo/exonuclease/phosphatase"/>
</dbReference>
<protein>
    <recommendedName>
        <fullName evidence="2">ribonuclease H</fullName>
        <ecNumber evidence="2">3.1.26.4</ecNumber>
    </recommendedName>
</protein>
<dbReference type="InterPro" id="IPR000477">
    <property type="entry name" value="RT_dom"/>
</dbReference>
<organism evidence="4 5">
    <name type="scientific">Oncorhynchus mykiss</name>
    <name type="common">Rainbow trout</name>
    <name type="synonym">Salmo gairdneri</name>
    <dbReference type="NCBI Taxonomy" id="8022"/>
    <lineage>
        <taxon>Eukaryota</taxon>
        <taxon>Metazoa</taxon>
        <taxon>Chordata</taxon>
        <taxon>Craniata</taxon>
        <taxon>Vertebrata</taxon>
        <taxon>Euteleostomi</taxon>
        <taxon>Actinopterygii</taxon>
        <taxon>Neopterygii</taxon>
        <taxon>Teleostei</taxon>
        <taxon>Protacanthopterygii</taxon>
        <taxon>Salmoniformes</taxon>
        <taxon>Salmonidae</taxon>
        <taxon>Salmoninae</taxon>
        <taxon>Oncorhynchus</taxon>
    </lineage>
</organism>
<reference evidence="4" key="3">
    <citation type="submission" date="2025-09" db="UniProtKB">
        <authorList>
            <consortium name="Ensembl"/>
        </authorList>
    </citation>
    <scope>IDENTIFICATION</scope>
</reference>
<dbReference type="AlphaFoldDB" id="A0A8K9UAC6"/>
<evidence type="ECO:0000313" key="5">
    <source>
        <dbReference type="Proteomes" id="UP000694395"/>
    </source>
</evidence>
<dbReference type="Gene3D" id="3.30.70.270">
    <property type="match status" value="1"/>
</dbReference>
<dbReference type="Pfam" id="PF00078">
    <property type="entry name" value="RVT_1"/>
    <property type="match status" value="1"/>
</dbReference>
<dbReference type="InterPro" id="IPR036691">
    <property type="entry name" value="Endo/exonu/phosph_ase_sf"/>
</dbReference>
<proteinExistence type="inferred from homology"/>
<evidence type="ECO:0000313" key="4">
    <source>
        <dbReference type="Ensembl" id="ENSOMYP00000107063.1"/>
    </source>
</evidence>
<dbReference type="GeneTree" id="ENSGT01060000248530"/>
<feature type="domain" description="Reverse transcriptase" evidence="3">
    <location>
        <begin position="552"/>
        <end position="830"/>
    </location>
</feature>
<dbReference type="EC" id="3.1.26.4" evidence="2"/>
<reference evidence="4" key="1">
    <citation type="submission" date="2020-07" db="EMBL/GenBank/DDBJ databases">
        <title>A long reads based de novo assembly of the rainbow trout Arlee double haploid line genome.</title>
        <authorList>
            <person name="Gao G."/>
            <person name="Palti Y."/>
        </authorList>
    </citation>
    <scope>NUCLEOTIDE SEQUENCE [LARGE SCALE GENOMIC DNA]</scope>
</reference>
<dbReference type="Ensembl" id="ENSOMYT00000146568.1">
    <property type="protein sequence ID" value="ENSOMYP00000107063.1"/>
    <property type="gene ID" value="ENSOMYG00000068447.1"/>
</dbReference>
<dbReference type="PROSITE" id="PS50878">
    <property type="entry name" value="RT_POL"/>
    <property type="match status" value="1"/>
</dbReference>
<comment type="similarity">
    <text evidence="1">Belongs to the beta type-B retroviral polymerase family. HERV class-II K(HML-2) pol subfamily.</text>
</comment>
<dbReference type="CDD" id="cd01650">
    <property type="entry name" value="RT_nLTR_like"/>
    <property type="match status" value="1"/>
</dbReference>
<dbReference type="Proteomes" id="UP000694395">
    <property type="component" value="Chromosome 13"/>
</dbReference>
<dbReference type="SUPFAM" id="SSF56219">
    <property type="entry name" value="DNase I-like"/>
    <property type="match status" value="1"/>
</dbReference>
<sequence length="1155" mass="133448">MRSLTISSWNIQGLYSSHFGYKTTNPELIKNIKGQDIIILLETWCRGDIDTQCPSGYRESLLPSIKHKNVKRGRDSGGIIIWHKQDLALNEMKKGTTHIWLKLNKGTIYCDNDVYICAAYAPPSDSSYYDDQFFDNLQTEIITFQAQGKVLLCGDFNARTGSEPDYTDAGGNHHIFGHPSLYSSPIINNRNSPDQILNKNGKELVHLCRALGLYMLNGRIRGDSLGQFTYCSALGTSVVDYAITDIDPSSISAFTVRPQTPLSDHSQINVFLKKLTGNIHSKKQPNKLYNINQSFRWAPNSAEAFIETLNSNEMMNSIQFFNNSQYQNNKDGVNSATQNINCIFQKAASKANLRKPKQCNIRSKNQNVTDKWFDNECKTIRKHLRQMSNKKHKQQNNPELRYEYFETLKQYKQTLKCKKLNYTNKTLDEIENAIDQNQFWDMWNNLSTTKPQELAIQDVGIWKTYFDNLYKNIPQKDLNQNQLEIKEKLNILESVIKNNQNPLDYPITQQELNEKLESIKSKKACGVDNIRNEMLKNSTPELQNAVLKLFNMVLTSGCFPDVWNQGLISPIHKSGDKSDPNNYRGICVNSNLGKIFCSILNSRIQTFLQEKNVISKCQIGFLPNHRTTDHIYTLHTLINKHVHQKKEGKIFACFIDFKKAFDSIWHEGLFYKILQSGLGGKVYDLIKCMYTENKCAIKIKNQRTEFFSQCRGVRQGCNLSPNLFNIYINELADMLDQSPAPGLTLFDTEVKYLLYADDLVLLSPTKEGLQQNINILEQYCHNWALAVNFQKTKIMIFQKKTRCQKQKCKFTLNNTLIEHTKNYTYLGLTISASGNFNMAVKALKEKARRAMYAIKMKLFKINIPIRIWTKIFDSVILPIALYGSEVWGPLNKLDFKMWDKHPIETLHAEFCRKILQVQRNTPTNACRAELGRFPVIMKIQKRSLKFWLHLNSSPNSSLQFKALQAQELSPETSPLSQLVLDLTNQADTSTASKERIPINKIMNQSKESYLQYWKNETKSQSRLNCYLTLNREYELADYLYSVRDTKQRQILTKYRLSDHRLAIETGRHKKTWLPKEERVCGHCMTGEVETEMHFLLYCDKYSSQRDSLFTEMTTYIPHFYKLNPEEKLRILMGEGAMAPLAAKYVFSCHSLRDTE</sequence>
<accession>A0A8K9UAC6</accession>
<dbReference type="Gene3D" id="3.60.10.10">
    <property type="entry name" value="Endonuclease/exonuclease/phosphatase"/>
    <property type="match status" value="1"/>
</dbReference>
<dbReference type="InterPro" id="IPR043502">
    <property type="entry name" value="DNA/RNA_pol_sf"/>
</dbReference>
<dbReference type="Pfam" id="PF03372">
    <property type="entry name" value="Exo_endo_phos"/>
    <property type="match status" value="1"/>
</dbReference>
<keyword evidence="5" id="KW-1185">Reference proteome</keyword>
<dbReference type="SUPFAM" id="SSF56672">
    <property type="entry name" value="DNA/RNA polymerases"/>
    <property type="match status" value="1"/>
</dbReference>
<dbReference type="GO" id="GO:0004523">
    <property type="term" value="F:RNA-DNA hybrid ribonuclease activity"/>
    <property type="evidence" value="ECO:0007669"/>
    <property type="project" value="UniProtKB-EC"/>
</dbReference>
<dbReference type="InterPro" id="IPR043128">
    <property type="entry name" value="Rev_trsase/Diguanyl_cyclase"/>
</dbReference>
<reference evidence="4" key="2">
    <citation type="submission" date="2025-08" db="UniProtKB">
        <authorList>
            <consortium name="Ensembl"/>
        </authorList>
    </citation>
    <scope>IDENTIFICATION</scope>
</reference>
<name>A0A8K9UAC6_ONCMY</name>
<evidence type="ECO:0000256" key="1">
    <source>
        <dbReference type="ARBA" id="ARBA00010879"/>
    </source>
</evidence>
<evidence type="ECO:0000256" key="2">
    <source>
        <dbReference type="ARBA" id="ARBA00012180"/>
    </source>
</evidence>
<evidence type="ECO:0000259" key="3">
    <source>
        <dbReference type="PROSITE" id="PS50878"/>
    </source>
</evidence>